<evidence type="ECO:0000256" key="2">
    <source>
        <dbReference type="ARBA" id="ARBA00022691"/>
    </source>
</evidence>
<accession>A0ABS3VV71</accession>
<dbReference type="SUPFAM" id="SSF102114">
    <property type="entry name" value="Radical SAM enzymes"/>
    <property type="match status" value="1"/>
</dbReference>
<evidence type="ECO:0000256" key="5">
    <source>
        <dbReference type="ARBA" id="ARBA00022840"/>
    </source>
</evidence>
<dbReference type="Pfam" id="PF00152">
    <property type="entry name" value="tRNA-synt_2"/>
    <property type="match status" value="1"/>
</dbReference>
<keyword evidence="3" id="KW-0479">Metal-binding</keyword>
<dbReference type="SFLD" id="SFLDS00029">
    <property type="entry name" value="Radical_SAM"/>
    <property type="match status" value="1"/>
</dbReference>
<feature type="domain" description="Aminoacyl-transfer RNA synthetases class-II family profile" evidence="8">
    <location>
        <begin position="510"/>
        <end position="814"/>
    </location>
</feature>
<dbReference type="Gene3D" id="3.30.930.10">
    <property type="entry name" value="Bira Bifunctional Protein, Domain 2"/>
    <property type="match status" value="1"/>
</dbReference>
<dbReference type="InterPro" id="IPR045864">
    <property type="entry name" value="aa-tRNA-synth_II/BPL/LPL"/>
</dbReference>
<evidence type="ECO:0000256" key="6">
    <source>
        <dbReference type="ARBA" id="ARBA00023004"/>
    </source>
</evidence>
<dbReference type="PANTHER" id="PTHR42918">
    <property type="entry name" value="LYSYL-TRNA SYNTHETASE"/>
    <property type="match status" value="1"/>
</dbReference>
<dbReference type="Proteomes" id="UP000823521">
    <property type="component" value="Unassembled WGS sequence"/>
</dbReference>
<keyword evidence="10" id="KW-1185">Reference proteome</keyword>
<keyword evidence="7" id="KW-0411">Iron-sulfur</keyword>
<organism evidence="9 10">
    <name type="scientific">Micromonospora echinofusca</name>
    <dbReference type="NCBI Taxonomy" id="47858"/>
    <lineage>
        <taxon>Bacteria</taxon>
        <taxon>Bacillati</taxon>
        <taxon>Actinomycetota</taxon>
        <taxon>Actinomycetes</taxon>
        <taxon>Micromonosporales</taxon>
        <taxon>Micromonosporaceae</taxon>
        <taxon>Micromonospora</taxon>
    </lineage>
</organism>
<dbReference type="PRINTS" id="PR00982">
    <property type="entry name" value="TRNASYNTHLYS"/>
</dbReference>
<comment type="caution">
    <text evidence="9">The sequence shown here is derived from an EMBL/GenBank/DDBJ whole genome shotgun (WGS) entry which is preliminary data.</text>
</comment>
<dbReference type="InterPro" id="IPR004364">
    <property type="entry name" value="Aa-tRNA-synt_II"/>
</dbReference>
<evidence type="ECO:0000256" key="1">
    <source>
        <dbReference type="ARBA" id="ARBA00022598"/>
    </source>
</evidence>
<dbReference type="EMBL" id="WVUH01000193">
    <property type="protein sequence ID" value="MBO4208395.1"/>
    <property type="molecule type" value="Genomic_DNA"/>
</dbReference>
<evidence type="ECO:0000256" key="7">
    <source>
        <dbReference type="ARBA" id="ARBA00023014"/>
    </source>
</evidence>
<evidence type="ECO:0000313" key="10">
    <source>
        <dbReference type="Proteomes" id="UP000823521"/>
    </source>
</evidence>
<reference evidence="9 10" key="1">
    <citation type="submission" date="2019-12" db="EMBL/GenBank/DDBJ databases">
        <title>Whole genome sequencing of endophytic Actinobacterium Micromonospora sp. MPMI6T.</title>
        <authorList>
            <person name="Evv R."/>
            <person name="Podile A.R."/>
        </authorList>
    </citation>
    <scope>NUCLEOTIDE SEQUENCE [LARGE SCALE GENOMIC DNA]</scope>
    <source>
        <strain evidence="9 10">MPMI6</strain>
    </source>
</reference>
<protein>
    <recommendedName>
        <fullName evidence="8">Aminoacyl-transfer RNA synthetases class-II family profile domain-containing protein</fullName>
    </recommendedName>
</protein>
<keyword evidence="2" id="KW-0949">S-adenosyl-L-methionine</keyword>
<dbReference type="InterPro" id="IPR006195">
    <property type="entry name" value="aa-tRNA-synth_II"/>
</dbReference>
<sequence length="855" mass="93164">MDARFAVQQVPYERWRQATAANLAADHLNGYDLWTMAFMEGKPEWEETRDFLLGASRDELSDLVEKTRGESLAFLVMMMTGACNADCPICFTDRRRKRGESTVEQRDRLLREAAALGAGYVYVPGEGEPTIDRGWWQFLDSCRDAGLEAIVFTNGLIFSDAATSRKYWDCEPEEAVERLAGYPLSMYVKMWSTQPDLVGTMMGINADKYRWTDYDGVRVPFGMAQLLEKYPRERLGIEVVVEGRNADEVVDTIVPFAERHDLSRIVEIIQHNGRTLGDPTYDPTPEQAQRATPLLSPTSCTVATCKAVVTSRGYLSPRIAILENQLPKPARHIDDGPLWELLHTTDYLVQRRYEQSCLCESEPVSLAGANTPALLGPSSVVPPQLADLVSAMPVATAGSTDGFEATATVAELAAGEVPHGRPVAVLGRALPVGPGLIQLADATETVQVAGVDVAGYSWVGVRGTWDALVGVVRATDHTVVKQSVRPPISRIAPELAMVREPGLLRAVQARSALVSMLRESLSGQGYLEVSTPMLTVNGDMGHVNQAQTEPVLGRRFHLRTDPEEYLKRYLTAGLPAVFEVSTNVRADEPDETHLVEFQSVEYYRRLLTLDGSIEVADGLVRATLARFATGRLQWNGVELHTQRPFARMRYAEVVASITGLDLSAPEHATAAGLASAIQAAGYDVPVPEGLTGWRRAWLEGLFDGHVLPKLRQPLWITHFPAELAVQARLDPADPRYALRAELYLPGGLELANVYDNLVDGAELRTQYNARRSHRVAAGMSHVATNEALMTSAEAGMPPMSGGAVGIDRLLMVALGHRSAGQGLLFAREGFAELKAGSVCGSDDGGCGSCSTGGCH</sequence>
<dbReference type="PROSITE" id="PS50862">
    <property type="entry name" value="AA_TRNA_LIGASE_II"/>
    <property type="match status" value="1"/>
</dbReference>
<dbReference type="InterPro" id="IPR013785">
    <property type="entry name" value="Aldolase_TIM"/>
</dbReference>
<dbReference type="InterPro" id="IPR007197">
    <property type="entry name" value="rSAM"/>
</dbReference>
<dbReference type="Gene3D" id="3.20.20.70">
    <property type="entry name" value="Aldolase class I"/>
    <property type="match status" value="1"/>
</dbReference>
<keyword evidence="5" id="KW-0067">ATP-binding</keyword>
<dbReference type="PANTHER" id="PTHR42918:SF6">
    <property type="entry name" value="ELONGATION FACTOR P--(R)-BETA-LYSINE LIGASE"/>
    <property type="match status" value="1"/>
</dbReference>
<dbReference type="InterPro" id="IPR058240">
    <property type="entry name" value="rSAM_sf"/>
</dbReference>
<name>A0ABS3VV71_MICEH</name>
<dbReference type="InterPro" id="IPR018149">
    <property type="entry name" value="Lys-tRNA-synth_II_C"/>
</dbReference>
<gene>
    <name evidence="9" type="ORF">GSF22_20630</name>
</gene>
<evidence type="ECO:0000313" key="9">
    <source>
        <dbReference type="EMBL" id="MBO4208395.1"/>
    </source>
</evidence>
<proteinExistence type="predicted"/>
<evidence type="ECO:0000259" key="8">
    <source>
        <dbReference type="PROSITE" id="PS50862"/>
    </source>
</evidence>
<keyword evidence="6" id="KW-0408">Iron</keyword>
<evidence type="ECO:0000256" key="4">
    <source>
        <dbReference type="ARBA" id="ARBA00022741"/>
    </source>
</evidence>
<keyword evidence="4" id="KW-0547">Nucleotide-binding</keyword>
<evidence type="ECO:0000256" key="3">
    <source>
        <dbReference type="ARBA" id="ARBA00022723"/>
    </source>
</evidence>
<keyword evidence="1" id="KW-0436">Ligase</keyword>
<dbReference type="SUPFAM" id="SSF55681">
    <property type="entry name" value="Class II aaRS and biotin synthetases"/>
    <property type="match status" value="1"/>
</dbReference>